<dbReference type="GO" id="GO:0043161">
    <property type="term" value="P:proteasome-mediated ubiquitin-dependent protein catabolic process"/>
    <property type="evidence" value="ECO:0007669"/>
    <property type="project" value="TreeGrafter"/>
</dbReference>
<dbReference type="InterPro" id="IPR050409">
    <property type="entry name" value="E3_ubiq-protein_ligase"/>
</dbReference>
<dbReference type="InterPro" id="IPR024928">
    <property type="entry name" value="E3_ub_ligase_SMURF1"/>
</dbReference>
<dbReference type="SMART" id="SM00239">
    <property type="entry name" value="C2"/>
    <property type="match status" value="1"/>
</dbReference>
<dbReference type="SMART" id="SM00456">
    <property type="entry name" value="WW"/>
    <property type="match status" value="4"/>
</dbReference>
<dbReference type="Gene3D" id="2.60.40.150">
    <property type="entry name" value="C2 domain"/>
    <property type="match status" value="1"/>
</dbReference>
<dbReference type="FunFam" id="3.90.1750.10:FF:000002">
    <property type="entry name" value="E3 ubiquitin-protein ligase"/>
    <property type="match status" value="1"/>
</dbReference>
<evidence type="ECO:0000256" key="7">
    <source>
        <dbReference type="PIRSR" id="PIRSR001569-1"/>
    </source>
</evidence>
<evidence type="ECO:0000313" key="13">
    <source>
        <dbReference type="Ensembl" id="ENSCLMP00005017452.1"/>
    </source>
</evidence>
<reference evidence="13" key="1">
    <citation type="submission" date="2025-08" db="UniProtKB">
        <authorList>
            <consortium name="Ensembl"/>
        </authorList>
    </citation>
    <scope>IDENTIFICATION</scope>
</reference>
<evidence type="ECO:0000259" key="11">
    <source>
        <dbReference type="PROSITE" id="PS50020"/>
    </source>
</evidence>
<dbReference type="PROSITE" id="PS01159">
    <property type="entry name" value="WW_DOMAIN_1"/>
    <property type="match status" value="3"/>
</dbReference>
<dbReference type="PROSITE" id="PS50004">
    <property type="entry name" value="C2"/>
    <property type="match status" value="1"/>
</dbReference>
<dbReference type="Pfam" id="PF00632">
    <property type="entry name" value="HECT"/>
    <property type="match status" value="1"/>
</dbReference>
<dbReference type="GO" id="GO:0070534">
    <property type="term" value="P:protein K63-linked ubiquitination"/>
    <property type="evidence" value="ECO:0007669"/>
    <property type="project" value="TreeGrafter"/>
</dbReference>
<evidence type="ECO:0000256" key="9">
    <source>
        <dbReference type="SAM" id="MobiDB-lite"/>
    </source>
</evidence>
<dbReference type="FunFam" id="2.20.70.10:FF:000063">
    <property type="entry name" value="E3 ubiquitin-protein ligase NEDD4"/>
    <property type="match status" value="1"/>
</dbReference>
<dbReference type="GeneTree" id="ENSGT00940000157014"/>
<dbReference type="InterPro" id="IPR000008">
    <property type="entry name" value="C2_dom"/>
</dbReference>
<dbReference type="Gene3D" id="3.90.1750.10">
    <property type="entry name" value="Hect, E3 ligase catalytic domains"/>
    <property type="match status" value="1"/>
</dbReference>
<dbReference type="Ensembl" id="ENSCLMT00005018457.1">
    <property type="protein sequence ID" value="ENSCLMP00005017452.1"/>
    <property type="gene ID" value="ENSCLMG00005001098.1"/>
</dbReference>
<evidence type="ECO:0000256" key="2">
    <source>
        <dbReference type="ARBA" id="ARBA00004906"/>
    </source>
</evidence>
<dbReference type="PANTHER" id="PTHR11254">
    <property type="entry name" value="HECT DOMAIN UBIQUITIN-PROTEIN LIGASE"/>
    <property type="match status" value="1"/>
</dbReference>
<keyword evidence="14" id="KW-1185">Reference proteome</keyword>
<feature type="region of interest" description="Disordered" evidence="9">
    <location>
        <begin position="157"/>
        <end position="236"/>
    </location>
</feature>
<evidence type="ECO:0000256" key="1">
    <source>
        <dbReference type="ARBA" id="ARBA00000885"/>
    </source>
</evidence>
<dbReference type="SUPFAM" id="SSF56204">
    <property type="entry name" value="Hect, E3 ligase catalytic domain"/>
    <property type="match status" value="1"/>
</dbReference>
<dbReference type="Gene3D" id="3.30.2410.10">
    <property type="entry name" value="Hect, E3 ligase catalytic domain"/>
    <property type="match status" value="1"/>
</dbReference>
<dbReference type="Gene3D" id="3.30.2160.10">
    <property type="entry name" value="Hect, E3 ligase catalytic domain"/>
    <property type="match status" value="1"/>
</dbReference>
<dbReference type="SMART" id="SM00119">
    <property type="entry name" value="HECTc"/>
    <property type="match status" value="1"/>
</dbReference>
<dbReference type="PIRSF" id="PIRSF001569">
    <property type="entry name" value="E3_ub_ligase_SMURF1"/>
    <property type="match status" value="1"/>
</dbReference>
<dbReference type="AlphaFoldDB" id="A0A8C2XEA7"/>
<feature type="compositionally biased region" description="Pro residues" evidence="9">
    <location>
        <begin position="213"/>
        <end position="225"/>
    </location>
</feature>
<dbReference type="UniPathway" id="UPA00143"/>
<dbReference type="Pfam" id="PF00397">
    <property type="entry name" value="WW"/>
    <property type="match status" value="4"/>
</dbReference>
<evidence type="ECO:0000259" key="10">
    <source>
        <dbReference type="PROSITE" id="PS50004"/>
    </source>
</evidence>
<dbReference type="FunFam" id="3.30.2160.10:FF:000003">
    <property type="entry name" value="E3 ubiquitin-protein ligase"/>
    <property type="match status" value="1"/>
</dbReference>
<dbReference type="PROSITE" id="PS50020">
    <property type="entry name" value="WW_DOMAIN_2"/>
    <property type="match status" value="4"/>
</dbReference>
<feature type="domain" description="WW" evidence="11">
    <location>
        <begin position="253"/>
        <end position="286"/>
    </location>
</feature>
<dbReference type="PANTHER" id="PTHR11254:SF66">
    <property type="entry name" value="E3 UBIQUITIN-PROTEIN LIGASE ITCHY HOMOLOG"/>
    <property type="match status" value="1"/>
</dbReference>
<dbReference type="GO" id="GO:0070936">
    <property type="term" value="P:protein K48-linked ubiquitination"/>
    <property type="evidence" value="ECO:0007669"/>
    <property type="project" value="TreeGrafter"/>
</dbReference>
<comment type="catalytic activity">
    <reaction evidence="1 6">
        <text>S-ubiquitinyl-[E2 ubiquitin-conjugating enzyme]-L-cysteine + [acceptor protein]-L-lysine = [E2 ubiquitin-conjugating enzyme]-L-cysteine + N(6)-ubiquitinyl-[acceptor protein]-L-lysine.</text>
        <dbReference type="EC" id="2.3.2.26"/>
    </reaction>
</comment>
<feature type="active site" description="Glycyl thioester intermediate" evidence="7 8">
    <location>
        <position position="756"/>
    </location>
</feature>
<evidence type="ECO:0000256" key="6">
    <source>
        <dbReference type="PIRNR" id="PIRNR001569"/>
    </source>
</evidence>
<dbReference type="CDD" id="cd00201">
    <property type="entry name" value="WW"/>
    <property type="match status" value="4"/>
</dbReference>
<dbReference type="InterPro" id="IPR000569">
    <property type="entry name" value="HECT_dom"/>
</dbReference>
<evidence type="ECO:0000256" key="4">
    <source>
        <dbReference type="ARBA" id="ARBA00022737"/>
    </source>
</evidence>
<feature type="domain" description="C2" evidence="10">
    <location>
        <begin position="6"/>
        <end position="121"/>
    </location>
</feature>
<keyword evidence="4" id="KW-0677">Repeat</keyword>
<dbReference type="Proteomes" id="UP000694565">
    <property type="component" value="Unplaced"/>
</dbReference>
<dbReference type="InterPro" id="IPR035892">
    <property type="entry name" value="C2_domain_sf"/>
</dbReference>
<dbReference type="GO" id="GO:0061630">
    <property type="term" value="F:ubiquitin protein ligase activity"/>
    <property type="evidence" value="ECO:0007669"/>
    <property type="project" value="UniProtKB-EC"/>
</dbReference>
<evidence type="ECO:0000256" key="5">
    <source>
        <dbReference type="ARBA" id="ARBA00022786"/>
    </source>
</evidence>
<dbReference type="InterPro" id="IPR036020">
    <property type="entry name" value="WW_dom_sf"/>
</dbReference>
<dbReference type="GO" id="GO:0035519">
    <property type="term" value="P:protein K29-linked ubiquitination"/>
    <property type="evidence" value="ECO:0007669"/>
    <property type="project" value="TreeGrafter"/>
</dbReference>
<feature type="compositionally biased region" description="Low complexity" evidence="9">
    <location>
        <begin position="169"/>
        <end position="181"/>
    </location>
</feature>
<dbReference type="FunFam" id="2.60.40.150:FF:000092">
    <property type="entry name" value="E3 ubiquitin-protein ligase"/>
    <property type="match status" value="1"/>
</dbReference>
<dbReference type="FunFam" id="2.20.70.10:FF:000017">
    <property type="entry name" value="E3 ubiquitin-protein ligase"/>
    <property type="match status" value="1"/>
</dbReference>
<dbReference type="InterPro" id="IPR001202">
    <property type="entry name" value="WW_dom"/>
</dbReference>
<dbReference type="GO" id="GO:0005737">
    <property type="term" value="C:cytoplasm"/>
    <property type="evidence" value="ECO:0007669"/>
    <property type="project" value="TreeGrafter"/>
</dbReference>
<feature type="domain" description="WW" evidence="11">
    <location>
        <begin position="333"/>
        <end position="366"/>
    </location>
</feature>
<dbReference type="Pfam" id="PF00168">
    <property type="entry name" value="C2"/>
    <property type="match status" value="1"/>
</dbReference>
<reference evidence="13" key="2">
    <citation type="submission" date="2025-09" db="UniProtKB">
        <authorList>
            <consortium name="Ensembl"/>
        </authorList>
    </citation>
    <scope>IDENTIFICATION</scope>
</reference>
<dbReference type="FunFam" id="2.20.70.10:FF:000009">
    <property type="entry name" value="E3 ubiquitin-protein ligase"/>
    <property type="match status" value="1"/>
</dbReference>
<feature type="compositionally biased region" description="Basic and acidic residues" evidence="9">
    <location>
        <begin position="158"/>
        <end position="168"/>
    </location>
</feature>
<dbReference type="CDD" id="cd00078">
    <property type="entry name" value="HECTc"/>
    <property type="match status" value="1"/>
</dbReference>
<evidence type="ECO:0000256" key="3">
    <source>
        <dbReference type="ARBA" id="ARBA00022679"/>
    </source>
</evidence>
<feature type="domain" description="HECT" evidence="12">
    <location>
        <begin position="464"/>
        <end position="788"/>
    </location>
</feature>
<dbReference type="FunFam" id="3.30.2410.10:FF:000002">
    <property type="entry name" value="E3 ubiquitin-protein ligase HECW2"/>
    <property type="match status" value="1"/>
</dbReference>
<dbReference type="EC" id="2.3.2.26" evidence="6"/>
<sequence>IGYIFHLALLQSNSFNNLIDLNCGVLSSLVLSAKLKENKKNWFGPSPYVEVAVDGQSKRTEKCNNTHSPKWKQPVTVIVTPVSKLIFRVWSHQTLKADILLGMAMLEIRETLKANDLKICEVVQTLQLCSDRDHRDVVGDLSVCLDGMQLDPETFASAEREHGKEPHTDTNPSSRDTSPSSDSEEWVIVPNGHAVNGTGSPSQSPGGSNASRPPRPARPPPPTPQRPTQRADQNGRVYYVDHIEKRTTWERPDPLPSGWERRVDPMGRVYYVDHITRTTTWQRPTQESVRNYEEWQHQRSQLQGAMQQFNQRFIYGLQDQLAATANKEFDPLGPLPHGWEKRTDTNGRVYFVHHPTRATQWEDPRTQGLLNDKPLPEGWEMRFTVDGIPYFVDHNRRTTTYIDPRTGKSSLENGPQITYVRDFKAKVQYFRFWCQQLSMPQHIKINVSRKTLFEDSFQQIMSFHPQDLRRRLWIIFPGEEGLDYGGVAREWFFLLSHEVLNPMYCLFEYAGKDNYCLQINPASYINPDHLKYFKFIGRFIAMALFHGKFIDTGFSLPFYKRILNKPLALKDLESIDPEFYNSLIWIKDNNIEECGLEMFFSVDKEILGEVTTHELKSDGGNLQVTEENKEEYIRLVAEWRLSRGVEEQTQAFFEGFNEVLPQQYLQYFDAKELEVMLCGISTIYRHYARSSKQILWFWQFVKEMDNEKRMRLLQFVTGTCRLPVGGFADLMGSNGPQKFCIEKVGKENWLPRSHTCFNRLDLPPYKSYEQLKEKLMFAIEETEGFGQE</sequence>
<dbReference type="CDD" id="cd04021">
    <property type="entry name" value="C2_E3_ubiquitin_ligase"/>
    <property type="match status" value="1"/>
</dbReference>
<accession>A0A8C2XEA7</accession>
<feature type="domain" description="WW" evidence="11">
    <location>
        <begin position="221"/>
        <end position="254"/>
    </location>
</feature>
<evidence type="ECO:0000259" key="12">
    <source>
        <dbReference type="PROSITE" id="PS50237"/>
    </source>
</evidence>
<organism evidence="13 14">
    <name type="scientific">Cyclopterus lumpus</name>
    <name type="common">Lumpsucker</name>
    <dbReference type="NCBI Taxonomy" id="8103"/>
    <lineage>
        <taxon>Eukaryota</taxon>
        <taxon>Metazoa</taxon>
        <taxon>Chordata</taxon>
        <taxon>Craniata</taxon>
        <taxon>Vertebrata</taxon>
        <taxon>Euteleostomi</taxon>
        <taxon>Actinopterygii</taxon>
        <taxon>Neopterygii</taxon>
        <taxon>Teleostei</taxon>
        <taxon>Neoteleostei</taxon>
        <taxon>Acanthomorphata</taxon>
        <taxon>Eupercaria</taxon>
        <taxon>Perciformes</taxon>
        <taxon>Cottioidei</taxon>
        <taxon>Cottales</taxon>
        <taxon>Cyclopteridae</taxon>
        <taxon>Cyclopterus</taxon>
    </lineage>
</organism>
<proteinExistence type="predicted"/>
<name>A0A8C2XEA7_CYCLU</name>
<feature type="compositionally biased region" description="Low complexity" evidence="9">
    <location>
        <begin position="197"/>
        <end position="208"/>
    </location>
</feature>
<evidence type="ECO:0000256" key="8">
    <source>
        <dbReference type="PROSITE-ProRule" id="PRU00104"/>
    </source>
</evidence>
<dbReference type="Gene3D" id="2.20.70.10">
    <property type="match status" value="3"/>
</dbReference>
<dbReference type="PROSITE" id="PS50237">
    <property type="entry name" value="HECT"/>
    <property type="match status" value="1"/>
</dbReference>
<keyword evidence="3 6" id="KW-0808">Transferase</keyword>
<protein>
    <recommendedName>
        <fullName evidence="6">E3 ubiquitin-protein ligase</fullName>
        <ecNumber evidence="6">2.3.2.26</ecNumber>
    </recommendedName>
</protein>
<keyword evidence="5 6" id="KW-0833">Ubl conjugation pathway</keyword>
<comment type="pathway">
    <text evidence="2 6">Protein modification; protein ubiquitination.</text>
</comment>
<dbReference type="SUPFAM" id="SSF49562">
    <property type="entry name" value="C2 domain (Calcium/lipid-binding domain, CaLB)"/>
    <property type="match status" value="1"/>
</dbReference>
<dbReference type="SUPFAM" id="SSF51045">
    <property type="entry name" value="WW domain"/>
    <property type="match status" value="4"/>
</dbReference>
<feature type="domain" description="WW" evidence="11">
    <location>
        <begin position="373"/>
        <end position="406"/>
    </location>
</feature>
<dbReference type="InterPro" id="IPR035983">
    <property type="entry name" value="Hect_E3_ubiquitin_ligase"/>
</dbReference>
<evidence type="ECO:0000313" key="14">
    <source>
        <dbReference type="Proteomes" id="UP000694565"/>
    </source>
</evidence>